<name>A0A1C7ECZ7_9BACL</name>
<evidence type="ECO:0000259" key="1">
    <source>
        <dbReference type="Pfam" id="PF00149"/>
    </source>
</evidence>
<dbReference type="AlphaFoldDB" id="A0A1C7ECZ7"/>
<dbReference type="InterPro" id="IPR029052">
    <property type="entry name" value="Metallo-depent_PP-like"/>
</dbReference>
<feature type="domain" description="Calcineurin-like phosphoesterase" evidence="1">
    <location>
        <begin position="1"/>
        <end position="226"/>
    </location>
</feature>
<sequence>MKIAILSDIHEGLNRKKTGADIVGLLKESLAQHAPDVFIISGDVTAGSEKSLALLKRLQTELPDLQILFVHGNHDLYYEDSTNAYEKLLEFDGNLGNGPVHLNEEWIVIGDGGWYDYTFGIEGFTEQEFSTGRFNDFTWPDKVYAHWPENDVAITDKYLTKLENWLSWHQEKNIILVSHFVPFAHFVQVKNDLSWDFFNAMMGSKEIGGLAEKYAVKKMIFGHIHTRYHEEYRGIDCICNPLGYYPHEWSGNSAREEINSALKIIEI</sequence>
<proteinExistence type="predicted"/>
<dbReference type="InterPro" id="IPR004843">
    <property type="entry name" value="Calcineurin-like_PHP"/>
</dbReference>
<evidence type="ECO:0000313" key="2">
    <source>
        <dbReference type="EMBL" id="ANU21561.1"/>
    </source>
</evidence>
<protein>
    <recommendedName>
        <fullName evidence="1">Calcineurin-like phosphoesterase domain-containing protein</fullName>
    </recommendedName>
</protein>
<accession>A0A1C7ECZ7</accession>
<dbReference type="STRING" id="1038856.BBI15_15925"/>
<evidence type="ECO:0000313" key="3">
    <source>
        <dbReference type="Proteomes" id="UP000092650"/>
    </source>
</evidence>
<dbReference type="GO" id="GO:0016787">
    <property type="term" value="F:hydrolase activity"/>
    <property type="evidence" value="ECO:0007669"/>
    <property type="project" value="InterPro"/>
</dbReference>
<keyword evidence="3" id="KW-1185">Reference proteome</keyword>
<dbReference type="InterPro" id="IPR052963">
    <property type="entry name" value="Pantetheine_PDE"/>
</dbReference>
<dbReference type="Proteomes" id="UP000092650">
    <property type="component" value="Chromosome"/>
</dbReference>
<dbReference type="OrthoDB" id="113290at2"/>
<dbReference type="Pfam" id="PF00149">
    <property type="entry name" value="Metallophos"/>
    <property type="match status" value="1"/>
</dbReference>
<gene>
    <name evidence="2" type="ORF">BBI15_15925</name>
</gene>
<dbReference type="PANTHER" id="PTHR36492">
    <property type="match status" value="1"/>
</dbReference>
<dbReference type="Gene3D" id="3.60.21.10">
    <property type="match status" value="1"/>
</dbReference>
<dbReference type="NCBIfam" id="TIGR03729">
    <property type="entry name" value="acc_ester"/>
    <property type="match status" value="1"/>
</dbReference>
<dbReference type="InterPro" id="IPR022302">
    <property type="entry name" value="Phosphoesterase_putative"/>
</dbReference>
<dbReference type="SUPFAM" id="SSF56300">
    <property type="entry name" value="Metallo-dependent phosphatases"/>
    <property type="match status" value="1"/>
</dbReference>
<dbReference type="RefSeq" id="WP_068872456.1">
    <property type="nucleotide sequence ID" value="NZ_CP016539.2"/>
</dbReference>
<dbReference type="PANTHER" id="PTHR36492:SF2">
    <property type="entry name" value="[ACYL-CARRIER-PROTEIN] PHOSPHODIESTERASE PPTH"/>
    <property type="match status" value="1"/>
</dbReference>
<reference evidence="2" key="1">
    <citation type="submission" date="2016-10" db="EMBL/GenBank/DDBJ databases">
        <authorList>
            <person name="See-Too W.S."/>
        </authorList>
    </citation>
    <scope>NUCLEOTIDE SEQUENCE [LARGE SCALE GENOMIC DNA]</scope>
    <source>
        <strain evidence="2">DSM 23997</strain>
    </source>
</reference>
<dbReference type="KEGG" id="ppla:BBI15_15925"/>
<dbReference type="EMBL" id="CP016539">
    <property type="protein sequence ID" value="ANU21561.1"/>
    <property type="molecule type" value="Genomic_DNA"/>
</dbReference>
<organism evidence="2 3">
    <name type="scientific">Planococcus plakortidis</name>
    <dbReference type="NCBI Taxonomy" id="1038856"/>
    <lineage>
        <taxon>Bacteria</taxon>
        <taxon>Bacillati</taxon>
        <taxon>Bacillota</taxon>
        <taxon>Bacilli</taxon>
        <taxon>Bacillales</taxon>
        <taxon>Caryophanaceae</taxon>
        <taxon>Planococcus</taxon>
    </lineage>
</organism>